<dbReference type="PANTHER" id="PTHR39474:SF1">
    <property type="entry name" value="FUNGAL SPECIFIC TRANSCRIPTION FACTOR"/>
    <property type="match status" value="1"/>
</dbReference>
<name>A0A167STW7_9AGAM</name>
<gene>
    <name evidence="1" type="ORF">FIBSPDRAFT_99110</name>
</gene>
<organism evidence="1">
    <name type="scientific">Athelia psychrophila</name>
    <dbReference type="NCBI Taxonomy" id="1759441"/>
    <lineage>
        <taxon>Eukaryota</taxon>
        <taxon>Fungi</taxon>
        <taxon>Dikarya</taxon>
        <taxon>Basidiomycota</taxon>
        <taxon>Agaricomycotina</taxon>
        <taxon>Agaricomycetes</taxon>
        <taxon>Agaricomycetidae</taxon>
        <taxon>Atheliales</taxon>
        <taxon>Atheliaceae</taxon>
        <taxon>Athelia</taxon>
    </lineage>
</organism>
<dbReference type="PANTHER" id="PTHR39474">
    <property type="entry name" value="UNNAMED PRODUCT"/>
    <property type="match status" value="1"/>
</dbReference>
<reference evidence="1" key="1">
    <citation type="journal article" date="2016" name="Mol. Biol. Evol.">
        <title>Comparative Genomics of Early-Diverging Mushroom-Forming Fungi Provides Insights into the Origins of Lignocellulose Decay Capabilities.</title>
        <authorList>
            <person name="Nagy L.G."/>
            <person name="Riley R."/>
            <person name="Tritt A."/>
            <person name="Adam C."/>
            <person name="Daum C."/>
            <person name="Floudas D."/>
            <person name="Sun H."/>
            <person name="Yadav J.S."/>
            <person name="Pangilinan J."/>
            <person name="Larsson K.H."/>
            <person name="Matsuura K."/>
            <person name="Barry K."/>
            <person name="Labutti K."/>
            <person name="Kuo R."/>
            <person name="Ohm R.A."/>
            <person name="Bhattacharya S.S."/>
            <person name="Shirouzu T."/>
            <person name="Yoshinaga Y."/>
            <person name="Martin F.M."/>
            <person name="Grigoriev I.V."/>
            <person name="Hibbett D.S."/>
        </authorList>
    </citation>
    <scope>NUCLEOTIDE SEQUENCE [LARGE SCALE GENOMIC DNA]</scope>
    <source>
        <strain evidence="1">CBS 109695</strain>
    </source>
</reference>
<sequence length="127" mass="13646">MFAKCSSHFADTVARTATYLTCTLTTMSANAPLLLDEKPTNEVANSISPGAFQPGESKIVQVDGVSVRLDHLGPMVINLDGTVARISNWDAMSEAERLNTLRVLGRRNRGRVEELAKAQGVDSGVTD</sequence>
<dbReference type="STRING" id="436010.A0A167STW7"/>
<protein>
    <submittedName>
        <fullName evidence="1">Uncharacterized protein</fullName>
    </submittedName>
</protein>
<dbReference type="EMBL" id="KV418797">
    <property type="protein sequence ID" value="KZP02237.1"/>
    <property type="molecule type" value="Genomic_DNA"/>
</dbReference>
<dbReference type="OrthoDB" id="4590138at2759"/>
<dbReference type="AlphaFoldDB" id="A0A167STW7"/>
<proteinExistence type="predicted"/>
<accession>A0A167STW7</accession>
<evidence type="ECO:0000313" key="1">
    <source>
        <dbReference type="EMBL" id="KZP02237.1"/>
    </source>
</evidence>